<sequence length="101" mass="11631">MRELFIYYRSQSAHAATVQSRVHEFQAALCRAHPGLVARLLRRPEERHGLLTWMETYAIEPMAPSCRLDDDLQQQIERHAACLKGLLDGERHTEVFLPCAC</sequence>
<reference evidence="1 2" key="1">
    <citation type="submission" date="2019-08" db="EMBL/GenBank/DDBJ databases">
        <authorList>
            <person name="Khan S.A."/>
            <person name="Jeon C.O."/>
            <person name="Jeong S.E."/>
        </authorList>
    </citation>
    <scope>NUCLEOTIDE SEQUENCE [LARGE SCALE GENOMIC DNA]</scope>
    <source>
        <strain evidence="2">IMCC1728</strain>
    </source>
</reference>
<evidence type="ECO:0000313" key="2">
    <source>
        <dbReference type="Proteomes" id="UP000321832"/>
    </source>
</evidence>
<protein>
    <submittedName>
        <fullName evidence="1">DUF4936 family protein</fullName>
    </submittedName>
</protein>
<gene>
    <name evidence="1" type="ORF">FSC37_09120</name>
</gene>
<evidence type="ECO:0000313" key="1">
    <source>
        <dbReference type="EMBL" id="TXC66013.1"/>
    </source>
</evidence>
<dbReference type="EMBL" id="VOPW01000001">
    <property type="protein sequence ID" value="TXC66013.1"/>
    <property type="molecule type" value="Genomic_DNA"/>
</dbReference>
<accession>A0A5C6TZE9</accession>
<dbReference type="Pfam" id="PF16290">
    <property type="entry name" value="DUF4936"/>
    <property type="match status" value="1"/>
</dbReference>
<keyword evidence="2" id="KW-1185">Reference proteome</keyword>
<comment type="caution">
    <text evidence="1">The sequence shown here is derived from an EMBL/GenBank/DDBJ whole genome shotgun (WGS) entry which is preliminary data.</text>
</comment>
<dbReference type="Proteomes" id="UP000321832">
    <property type="component" value="Unassembled WGS sequence"/>
</dbReference>
<proteinExistence type="predicted"/>
<organism evidence="1 2">
    <name type="scientific">Piscinibacter aquaticus</name>
    <dbReference type="NCBI Taxonomy" id="392597"/>
    <lineage>
        <taxon>Bacteria</taxon>
        <taxon>Pseudomonadati</taxon>
        <taxon>Pseudomonadota</taxon>
        <taxon>Betaproteobacteria</taxon>
        <taxon>Burkholderiales</taxon>
        <taxon>Sphaerotilaceae</taxon>
        <taxon>Piscinibacter</taxon>
    </lineage>
</organism>
<dbReference type="AlphaFoldDB" id="A0A5C6TZE9"/>
<name>A0A5C6TZE9_9BURK</name>
<dbReference type="InterPro" id="IPR032556">
    <property type="entry name" value="DUF4936"/>
</dbReference>